<feature type="compositionally biased region" description="Basic and acidic residues" evidence="1">
    <location>
        <begin position="80"/>
        <end position="92"/>
    </location>
</feature>
<sequence length="116" mass="13676">MNFYLHIKSFLRQENTIEPLGACSPFSYEDNVKKTTNWLKNKILLSIAQKKELEMTPALEKEGQWNLPAPNQLQKFPKTMPKDLRRSREVPRTPRKGKWQSQWEQTLHTGVQDPQI</sequence>
<protein>
    <submittedName>
        <fullName evidence="2">Uncharacterized protein</fullName>
    </submittedName>
</protein>
<accession>A0A9Q3PJR4</accession>
<organism evidence="2 3">
    <name type="scientific">Austropuccinia psidii MF-1</name>
    <dbReference type="NCBI Taxonomy" id="1389203"/>
    <lineage>
        <taxon>Eukaryota</taxon>
        <taxon>Fungi</taxon>
        <taxon>Dikarya</taxon>
        <taxon>Basidiomycota</taxon>
        <taxon>Pucciniomycotina</taxon>
        <taxon>Pucciniomycetes</taxon>
        <taxon>Pucciniales</taxon>
        <taxon>Sphaerophragmiaceae</taxon>
        <taxon>Austropuccinia</taxon>
    </lineage>
</organism>
<name>A0A9Q3PJR4_9BASI</name>
<feature type="region of interest" description="Disordered" evidence="1">
    <location>
        <begin position="68"/>
        <end position="116"/>
    </location>
</feature>
<evidence type="ECO:0000313" key="3">
    <source>
        <dbReference type="Proteomes" id="UP000765509"/>
    </source>
</evidence>
<evidence type="ECO:0000256" key="1">
    <source>
        <dbReference type="SAM" id="MobiDB-lite"/>
    </source>
</evidence>
<evidence type="ECO:0000313" key="2">
    <source>
        <dbReference type="EMBL" id="MBW0564289.1"/>
    </source>
</evidence>
<reference evidence="2" key="1">
    <citation type="submission" date="2021-03" db="EMBL/GenBank/DDBJ databases">
        <title>Draft genome sequence of rust myrtle Austropuccinia psidii MF-1, a brazilian biotype.</title>
        <authorList>
            <person name="Quecine M.C."/>
            <person name="Pachon D.M.R."/>
            <person name="Bonatelli M.L."/>
            <person name="Correr F.H."/>
            <person name="Franceschini L.M."/>
            <person name="Leite T.F."/>
            <person name="Margarido G.R.A."/>
            <person name="Almeida C.A."/>
            <person name="Ferrarezi J.A."/>
            <person name="Labate C.A."/>
        </authorList>
    </citation>
    <scope>NUCLEOTIDE SEQUENCE</scope>
    <source>
        <strain evidence="2">MF-1</strain>
    </source>
</reference>
<dbReference type="EMBL" id="AVOT02075620">
    <property type="protein sequence ID" value="MBW0564289.1"/>
    <property type="molecule type" value="Genomic_DNA"/>
</dbReference>
<proteinExistence type="predicted"/>
<keyword evidence="3" id="KW-1185">Reference proteome</keyword>
<feature type="compositionally biased region" description="Polar residues" evidence="1">
    <location>
        <begin position="99"/>
        <end position="116"/>
    </location>
</feature>
<dbReference type="Proteomes" id="UP000765509">
    <property type="component" value="Unassembled WGS sequence"/>
</dbReference>
<comment type="caution">
    <text evidence="2">The sequence shown here is derived from an EMBL/GenBank/DDBJ whole genome shotgun (WGS) entry which is preliminary data.</text>
</comment>
<dbReference type="AlphaFoldDB" id="A0A9Q3PJR4"/>
<gene>
    <name evidence="2" type="ORF">O181_104004</name>
</gene>